<gene>
    <name evidence="1" type="ORF">MPHL21000_04660</name>
</gene>
<protein>
    <submittedName>
        <fullName evidence="1">Uncharacterized protein</fullName>
    </submittedName>
</protein>
<organism evidence="1 2">
    <name type="scientific">Mycolicibacterium phlei DSM 43239 = CCUG 21000</name>
    <dbReference type="NCBI Taxonomy" id="1226750"/>
    <lineage>
        <taxon>Bacteria</taxon>
        <taxon>Bacillati</taxon>
        <taxon>Actinomycetota</taxon>
        <taxon>Actinomycetes</taxon>
        <taxon>Mycobacteriales</taxon>
        <taxon>Mycobacteriaceae</taxon>
        <taxon>Mycolicibacterium</taxon>
    </lineage>
</organism>
<proteinExistence type="predicted"/>
<dbReference type="AlphaFoldDB" id="A0A5N5VE58"/>
<evidence type="ECO:0000313" key="1">
    <source>
        <dbReference type="EMBL" id="KAB7759097.1"/>
    </source>
</evidence>
<name>A0A5N5VE58_MYCPH</name>
<dbReference type="RefSeq" id="WP_003888675.1">
    <property type="nucleotide sequence ID" value="NZ_ANBO01000004.1"/>
</dbReference>
<dbReference type="EMBL" id="ANBP01000003">
    <property type="protein sequence ID" value="KAB7759097.1"/>
    <property type="molecule type" value="Genomic_DNA"/>
</dbReference>
<comment type="caution">
    <text evidence="1">The sequence shown here is derived from an EMBL/GenBank/DDBJ whole genome shotgun (WGS) entry which is preliminary data.</text>
</comment>
<accession>A0A5N5VE58</accession>
<keyword evidence="2" id="KW-1185">Reference proteome</keyword>
<reference evidence="1 2" key="1">
    <citation type="submission" date="2012-10" db="EMBL/GenBank/DDBJ databases">
        <title>The draft sequence of the Mycobacterium pheli genome.</title>
        <authorList>
            <person name="Pettersson B.M.F."/>
            <person name="Das S."/>
            <person name="Dasgupta S."/>
            <person name="Bhattacharya A."/>
            <person name="Kirsebom L.A."/>
        </authorList>
    </citation>
    <scope>NUCLEOTIDE SEQUENCE [LARGE SCALE GENOMIC DNA]</scope>
    <source>
        <strain evidence="1 2">CCUG 21000</strain>
    </source>
</reference>
<dbReference type="Proteomes" id="UP000325690">
    <property type="component" value="Unassembled WGS sequence"/>
</dbReference>
<evidence type="ECO:0000313" key="2">
    <source>
        <dbReference type="Proteomes" id="UP000325690"/>
    </source>
</evidence>
<dbReference type="GeneID" id="74300729"/>
<sequence>MVDEIKGAEEFKVDVELGTPEHHLSFWERLRTLDVDDDARKRLGARVTVTRDGDRILLYTHSLADAQEAERTVRALLAEDRIEARFTVSRWDSAAQEWVDPDSGAQVPDDAPEVAPPAPQYVFLEAYKPEFLRDLGL</sequence>